<proteinExistence type="predicted"/>
<dbReference type="OrthoDB" id="5632105at2"/>
<feature type="region of interest" description="Disordered" evidence="2">
    <location>
        <begin position="815"/>
        <end position="878"/>
    </location>
</feature>
<dbReference type="AlphaFoldDB" id="A0A378I1L0"/>
<protein>
    <submittedName>
        <fullName evidence="3">Uncharacterized protein</fullName>
    </submittedName>
</protein>
<evidence type="ECO:0000313" key="4">
    <source>
        <dbReference type="Proteomes" id="UP000254968"/>
    </source>
</evidence>
<dbReference type="RefSeq" id="WP_115302741.1">
    <property type="nucleotide sequence ID" value="NZ_CAAAHO010000004.1"/>
</dbReference>
<keyword evidence="1" id="KW-0175">Coiled coil</keyword>
<organism evidence="3 4">
    <name type="scientific">Legionella beliardensis</name>
    <dbReference type="NCBI Taxonomy" id="91822"/>
    <lineage>
        <taxon>Bacteria</taxon>
        <taxon>Pseudomonadati</taxon>
        <taxon>Pseudomonadota</taxon>
        <taxon>Gammaproteobacteria</taxon>
        <taxon>Legionellales</taxon>
        <taxon>Legionellaceae</taxon>
        <taxon>Legionella</taxon>
    </lineage>
</organism>
<feature type="region of interest" description="Disordered" evidence="2">
    <location>
        <begin position="742"/>
        <end position="787"/>
    </location>
</feature>
<keyword evidence="4" id="KW-1185">Reference proteome</keyword>
<evidence type="ECO:0000256" key="2">
    <source>
        <dbReference type="SAM" id="MobiDB-lite"/>
    </source>
</evidence>
<accession>A0A378I1L0</accession>
<reference evidence="3 4" key="1">
    <citation type="submission" date="2018-06" db="EMBL/GenBank/DDBJ databases">
        <authorList>
            <consortium name="Pathogen Informatics"/>
            <person name="Doyle S."/>
        </authorList>
    </citation>
    <scope>NUCLEOTIDE SEQUENCE [LARGE SCALE GENOMIC DNA]</scope>
    <source>
        <strain evidence="3 4">NCTC13315</strain>
    </source>
</reference>
<feature type="coiled-coil region" evidence="1">
    <location>
        <begin position="601"/>
        <end position="670"/>
    </location>
</feature>
<feature type="compositionally biased region" description="Acidic residues" evidence="2">
    <location>
        <begin position="819"/>
        <end position="837"/>
    </location>
</feature>
<dbReference type="Proteomes" id="UP000254968">
    <property type="component" value="Unassembled WGS sequence"/>
</dbReference>
<dbReference type="EMBL" id="UGNV01000001">
    <property type="protein sequence ID" value="STX29039.1"/>
    <property type="molecule type" value="Genomic_DNA"/>
</dbReference>
<evidence type="ECO:0000256" key="1">
    <source>
        <dbReference type="SAM" id="Coils"/>
    </source>
</evidence>
<evidence type="ECO:0000313" key="3">
    <source>
        <dbReference type="EMBL" id="STX29039.1"/>
    </source>
</evidence>
<sequence length="1232" mass="140123">MSYEKLESIKQSGDDKEKVDLFNQSDCNKYVAKEQVYKSAEESLNDEITAIQSDLKGILGDFIKEYEAHRWRNYPIQNQVRSISLMLDDLYKFNLSAQLLPKTVKERIEVCLNAFLGSKPEYTGKDTLRDRNFEVQAEQEKAQGIILKGEFQPHFDKLDVLISRVKVKAENKEQAEAKLKQLSPAVIAQKRIDVDLEDSLNAILADAKEKISKEGNEARGIKCLCEELLIRRDICLDKEKFTNLWRDIGTLSVERRKVGGYGEQKIASIGEVLDRYIKDQKDINKSDFNDRMLSKFGYQPATAKVVNPVSQPVQPEPSVSFVKPELKQASMQVTPPKPLPEVRPIPDHVESKPTNILQQPTAPITQKVPRIDYVQKLKDATDNVEAFVINFDKKITLPDVDSLKKELTNQINSITVKVPVNEADSPAVQKAIRYLEITKQDKIAELDRAVEKRKRGIIEKKIRDVSTDFSTSLEEDLEAHKLARLKTVEDIGKEIPSITDIPGIRSDLERLVDRKKQFINHAVNKIQEENKVLNEAVLRIQAFKFDFTGQDKPQSKAHLKKLKDNVFAHAAEVCAELNINMTNSKITTALDKQKSAIKQAYKDRLAAIDKEEQRIKQLNELTKTKEEIATATAKAYDFTNLNSGEVNQLKEKAITQLNALKEKLNSLSKLLELNEPQEELSKIAEKQQSITEQANAALEQEKARELEKTAEIPVRLESNEQVDQGVAFPEVQNQPEITIINPQKLEDRRETEEPQSITISQPQEVEVLKTNTDSSEEKSPKDFSSSKIVPLSIESEEQIIEVQSKSNESLVKPIIPPDREEENNSELEIVTSDEETNSEVISFYAPESSEESSGLNYDGSYSDDEGLGDEEHTQPSPPWLTRLEDIAKVIEEQINQPRYKGTAKVDYVNNALRLLKESIDNHKRFNSNEECNFYTMSEKPDSFENYKNSYVSYQHSYQYKDKQYSKRCTYYIKANGVAEKVKINNFGKLMGDLEQIPYQGDAQHALFKLSASQVQSIITSNGGHAPGDKEVLDMFKMLMVCCFQNKKGNKWFNNTYTQMGCTVEKELRFANYSALNDLSTDTKAKQEREKHIATEALRMKLFGKDSFGTNHSDDDDLAEIALPKYGYLEANVLPNYQNMVDMIVEQQVVQYSRDEKSIDTVPNDSNNPVTLTRSGDIDVLRTASSLITRAKSSPVEVPLTIIRLFKGKFLEVYNKIFEQNLATNTEKRKISM</sequence>
<gene>
    <name evidence="3" type="ORF">NCTC13315_01574</name>
</gene>
<feature type="compositionally biased region" description="Polar residues" evidence="2">
    <location>
        <begin position="754"/>
        <end position="773"/>
    </location>
</feature>
<name>A0A378I1L0_9GAMM</name>